<gene>
    <name evidence="2" type="ORF">ACFPK1_15205</name>
</gene>
<keyword evidence="3" id="KW-1185">Reference proteome</keyword>
<reference evidence="3" key="1">
    <citation type="journal article" date="2019" name="Int. J. Syst. Evol. Microbiol.">
        <title>The Global Catalogue of Microorganisms (GCM) 10K type strain sequencing project: providing services to taxonomists for standard genome sequencing and annotation.</title>
        <authorList>
            <consortium name="The Broad Institute Genomics Platform"/>
            <consortium name="The Broad Institute Genome Sequencing Center for Infectious Disease"/>
            <person name="Wu L."/>
            <person name="Ma J."/>
        </authorList>
    </citation>
    <scope>NUCLEOTIDE SEQUENCE [LARGE SCALE GENOMIC DNA]</scope>
    <source>
        <strain evidence="3">XZYJ18</strain>
    </source>
</reference>
<evidence type="ECO:0008006" key="4">
    <source>
        <dbReference type="Google" id="ProtNLM"/>
    </source>
</evidence>
<keyword evidence="1" id="KW-0472">Membrane</keyword>
<keyword evidence="1" id="KW-1133">Transmembrane helix</keyword>
<accession>A0ABV9ZDB4</accession>
<sequence>MALGTFAVLFIVGAAIVAPFRRRIGGPGGGSEKAIVGVTWFLVAIFLGILVAST</sequence>
<dbReference type="EMBL" id="JBHSKG010000007">
    <property type="protein sequence ID" value="MFC5139586.1"/>
    <property type="molecule type" value="Genomic_DNA"/>
</dbReference>
<comment type="caution">
    <text evidence="2">The sequence shown here is derived from an EMBL/GenBank/DDBJ whole genome shotgun (WGS) entry which is preliminary data.</text>
</comment>
<evidence type="ECO:0000256" key="1">
    <source>
        <dbReference type="SAM" id="Phobius"/>
    </source>
</evidence>
<evidence type="ECO:0000313" key="3">
    <source>
        <dbReference type="Proteomes" id="UP001596175"/>
    </source>
</evidence>
<feature type="transmembrane region" description="Helical" evidence="1">
    <location>
        <begin position="33"/>
        <end position="52"/>
    </location>
</feature>
<dbReference type="Proteomes" id="UP001596175">
    <property type="component" value="Unassembled WGS sequence"/>
</dbReference>
<dbReference type="RefSeq" id="WP_378021766.1">
    <property type="nucleotide sequence ID" value="NZ_JBHSKG010000007.1"/>
</dbReference>
<name>A0ABV9ZDB4_9PSEU</name>
<evidence type="ECO:0000313" key="2">
    <source>
        <dbReference type="EMBL" id="MFC5139586.1"/>
    </source>
</evidence>
<proteinExistence type="predicted"/>
<protein>
    <recommendedName>
        <fullName evidence="4">DUF4190 domain-containing protein</fullName>
    </recommendedName>
</protein>
<keyword evidence="1" id="KW-0812">Transmembrane</keyword>
<organism evidence="2 3">
    <name type="scientific">Actinomycetospora rhizophila</name>
    <dbReference type="NCBI Taxonomy" id="1416876"/>
    <lineage>
        <taxon>Bacteria</taxon>
        <taxon>Bacillati</taxon>
        <taxon>Actinomycetota</taxon>
        <taxon>Actinomycetes</taxon>
        <taxon>Pseudonocardiales</taxon>
        <taxon>Pseudonocardiaceae</taxon>
        <taxon>Actinomycetospora</taxon>
    </lineage>
</organism>